<dbReference type="SMART" id="SM00220">
    <property type="entry name" value="S_TKc"/>
    <property type="match status" value="1"/>
</dbReference>
<gene>
    <name evidence="2" type="ORF">VKT23_016779</name>
</gene>
<feature type="domain" description="Protein kinase" evidence="1">
    <location>
        <begin position="127"/>
        <end position="412"/>
    </location>
</feature>
<dbReference type="Gene3D" id="1.10.510.10">
    <property type="entry name" value="Transferase(Phosphotransferase) domain 1"/>
    <property type="match status" value="1"/>
</dbReference>
<name>A0ABR1ITV7_9AGAR</name>
<evidence type="ECO:0000313" key="3">
    <source>
        <dbReference type="Proteomes" id="UP001498398"/>
    </source>
</evidence>
<comment type="caution">
    <text evidence="2">The sequence shown here is derived from an EMBL/GenBank/DDBJ whole genome shotgun (WGS) entry which is preliminary data.</text>
</comment>
<sequence>MESLLTNNSKELKRCSTFACHGMAWHTRLPLPVLCTVFSGLLAVLVLRPHTATSDPDHRDSFEEPPLPSTLAQWRNYQPGERLWESLRRPLLKVGLDLWQHAYSMTLAPLDQVARRQTGYLFVHTQRQDIKRMEAGFLGKLRMFQYKNTLYRPARTTEGQDVMVRIISINRAGSEHLDILRRIATGQASLISGNHSLPLLREIKYNNVIFGVFPLVGSSLDEASLLWVQNSVGDVMDMILQALEGLSFIHNLGIAHRNFVQDVFLDNFLVQWQPESLLSADTFTSRPRVYLIDFEAAVQLPREGPSELRLCRGLPVGGSYIEPSSYTRPSPPDVEAGEAYDPFKLDVWQLGFALSSIHRLMTGHEEIDSLLLAFANNDPNSRISSEVALRRLMKATKTAPLSCLEARATWKR</sequence>
<dbReference type="SUPFAM" id="SSF56112">
    <property type="entry name" value="Protein kinase-like (PK-like)"/>
    <property type="match status" value="1"/>
</dbReference>
<dbReference type="InterPro" id="IPR000719">
    <property type="entry name" value="Prot_kinase_dom"/>
</dbReference>
<protein>
    <recommendedName>
        <fullName evidence="1">Protein kinase domain-containing protein</fullName>
    </recommendedName>
</protein>
<evidence type="ECO:0000259" key="1">
    <source>
        <dbReference type="PROSITE" id="PS50011"/>
    </source>
</evidence>
<organism evidence="2 3">
    <name type="scientific">Marasmiellus scandens</name>
    <dbReference type="NCBI Taxonomy" id="2682957"/>
    <lineage>
        <taxon>Eukaryota</taxon>
        <taxon>Fungi</taxon>
        <taxon>Dikarya</taxon>
        <taxon>Basidiomycota</taxon>
        <taxon>Agaricomycotina</taxon>
        <taxon>Agaricomycetes</taxon>
        <taxon>Agaricomycetidae</taxon>
        <taxon>Agaricales</taxon>
        <taxon>Marasmiineae</taxon>
        <taxon>Omphalotaceae</taxon>
        <taxon>Marasmiellus</taxon>
    </lineage>
</organism>
<dbReference type="Proteomes" id="UP001498398">
    <property type="component" value="Unassembled WGS sequence"/>
</dbReference>
<dbReference type="EMBL" id="JBANRG010000065">
    <property type="protein sequence ID" value="KAK7440998.1"/>
    <property type="molecule type" value="Genomic_DNA"/>
</dbReference>
<dbReference type="PROSITE" id="PS50011">
    <property type="entry name" value="PROTEIN_KINASE_DOM"/>
    <property type="match status" value="1"/>
</dbReference>
<evidence type="ECO:0000313" key="2">
    <source>
        <dbReference type="EMBL" id="KAK7440998.1"/>
    </source>
</evidence>
<dbReference type="InterPro" id="IPR011009">
    <property type="entry name" value="Kinase-like_dom_sf"/>
</dbReference>
<accession>A0ABR1ITV7</accession>
<keyword evidence="3" id="KW-1185">Reference proteome</keyword>
<reference evidence="2 3" key="1">
    <citation type="submission" date="2024-01" db="EMBL/GenBank/DDBJ databases">
        <title>A draft genome for the cacao thread blight pathogen Marasmiellus scandens.</title>
        <authorList>
            <person name="Baruah I.K."/>
            <person name="Leung J."/>
            <person name="Bukari Y."/>
            <person name="Amoako-Attah I."/>
            <person name="Meinhardt L.W."/>
            <person name="Bailey B.A."/>
            <person name="Cohen S.P."/>
        </authorList>
    </citation>
    <scope>NUCLEOTIDE SEQUENCE [LARGE SCALE GENOMIC DNA]</scope>
    <source>
        <strain evidence="2 3">GH-19</strain>
    </source>
</reference>
<proteinExistence type="predicted"/>